<dbReference type="EMBL" id="MH121113">
    <property type="protein sequence ID" value="AZR67740.1"/>
    <property type="molecule type" value="Genomic_DNA"/>
</dbReference>
<keyword evidence="2 8" id="KW-1048">Host nucleus</keyword>
<evidence type="ECO:0000256" key="7">
    <source>
        <dbReference type="ARBA" id="ARBA00023125"/>
    </source>
</evidence>
<comment type="function">
    <text evidence="8">Associates loosely with the viral DNA to form an outer shell around the nucleoprotein-DNA complex and links it with the capsid by binding the endosome lysis protein. Dissociates from the viral genome during entry. Might be involved in nuclear capsid assembly of the viral particles through its association with NPM1/nucleophosmin.</text>
</comment>
<comment type="similarity">
    <text evidence="1 8">Belongs to the adenoviridae core-capsid bridging protein family.</text>
</comment>
<dbReference type="HAMAP" id="MF_04053">
    <property type="entry name" value="ADV_CORE5"/>
    <property type="match status" value="1"/>
</dbReference>
<evidence type="ECO:0000256" key="6">
    <source>
        <dbReference type="ARBA" id="ARBA00022950"/>
    </source>
</evidence>
<sequence>MSKRKIKEEMLQVIAPEIYGPPKKEEQDYKPRKLKRVKKKKKDDDDELDDEVELLHATAPRRRVQWKGRRVRRVLRPGTTVVFTPGERSTRTYKRVYDEVYGDEDLLEQANERLGEFAYGKRHKDMLALPLDEGNPTPSLKPVTLQQVLPALAPSEEKRGLKRESGDLAPTVQLMVPKRQRLEDVLEKMTVEPGLEPEVRVRPIKQVAPGLGVQTVDVQIPTTSSTSIATATEGMETQTSPVASAMADAAVQAAAAAASKTSTEVQTDPWMFRVSAPRRPRRSRKYGAASALLPEYALHPPSRLPPAIVATPTAPEDEQLPDAEPPLEPAAAVAVASPCWPRFPCAGWLAKEAGPWCCQQRATTPASFKSRSLWFLQIWPSPAASVSRCRDSEEECTVGGAWPATA</sequence>
<keyword evidence="7 8" id="KW-0238">DNA-binding</keyword>
<keyword evidence="6 8" id="KW-0118">Viral capsid assembly</keyword>
<evidence type="ECO:0000256" key="3">
    <source>
        <dbReference type="ARBA" id="ARBA00022612"/>
    </source>
</evidence>
<keyword evidence="5 8" id="KW-0426">Late protein</keyword>
<dbReference type="InterPro" id="IPR005608">
    <property type="entry name" value="Adeno_V"/>
</dbReference>
<keyword evidence="3 8" id="KW-1188">Viral release from host cell</keyword>
<comment type="subcellular location">
    <subcellularLocation>
        <location evidence="8">Virion</location>
    </subcellularLocation>
    <subcellularLocation>
        <location evidence="8">Host nucleus</location>
        <location evidence="8">Host nucleolus</location>
    </subcellularLocation>
    <text evidence="8">Located inside the capsid (core). Present in 157 copies per virion. Localizes in the nucleoli during infection, then translocates from the nucleoli to the nucleoplasm as the infection progresses and is finally incorporated into the viral particles.</text>
</comment>
<evidence type="ECO:0000256" key="1">
    <source>
        <dbReference type="ARBA" id="ARBA00008293"/>
    </source>
</evidence>
<reference evidence="10" key="1">
    <citation type="journal article" date="2019" name="Sci. Rep.">
        <title>Molecular Evolution of Human Adenovirus (HAdV) Species C.</title>
        <authorList>
            <person name="Dhingra A."/>
            <person name="Heim A."/>
        </authorList>
    </citation>
    <scope>NUCLEOTIDE SEQUENCE [LARGE SCALE GENOMIC DNA]</scope>
    <source>
        <strain evidence="10">46C6</strain>
    </source>
</reference>
<protein>
    <recommendedName>
        <fullName evidence="8">Core-capsid bridging protein</fullName>
    </recommendedName>
    <alternativeName>
        <fullName evidence="8">Core protein V</fullName>
    </alternativeName>
</protein>
<dbReference type="Pfam" id="PF03910">
    <property type="entry name" value="Adeno_PV"/>
    <property type="match status" value="1"/>
</dbReference>
<proteinExistence type="evidence at transcript level"/>
<keyword evidence="4 8" id="KW-0946">Virion</keyword>
<evidence type="ECO:0000313" key="10">
    <source>
        <dbReference type="EMBL" id="AZR67740.1"/>
    </source>
</evidence>
<name>A0A3Q9HLN3_9ADEN</name>
<evidence type="ECO:0000256" key="2">
    <source>
        <dbReference type="ARBA" id="ARBA00022562"/>
    </source>
</evidence>
<feature type="region of interest" description="Disordered" evidence="9">
    <location>
        <begin position="17"/>
        <end position="49"/>
    </location>
</feature>
<dbReference type="GO" id="GO:0019076">
    <property type="term" value="P:viral release from host cell"/>
    <property type="evidence" value="ECO:0007669"/>
    <property type="project" value="UniProtKB-UniRule"/>
</dbReference>
<comment type="miscellaneous">
    <text evidence="8">All late proteins expressed from the major late promoter are produced by alternative splicing and alternative polyadenylation of the same gene giving rise to non-overlapping ORFs. A leader sequence is present in the N-terminus of all these mRNAs and is recognized by the viral shutoff protein to provide expression although conventional translation via ribosome scanning from the cap has been shut off in the host cell.</text>
</comment>
<feature type="compositionally biased region" description="Basic and acidic residues" evidence="9">
    <location>
        <begin position="22"/>
        <end position="31"/>
    </location>
</feature>
<evidence type="ECO:0000256" key="8">
    <source>
        <dbReference type="HAMAP-Rule" id="MF_04053"/>
    </source>
</evidence>
<dbReference type="Proteomes" id="UP000318484">
    <property type="component" value="Segment"/>
</dbReference>
<evidence type="ECO:0000256" key="4">
    <source>
        <dbReference type="ARBA" id="ARBA00022844"/>
    </source>
</evidence>
<evidence type="ECO:0000256" key="5">
    <source>
        <dbReference type="ARBA" id="ARBA00022921"/>
    </source>
</evidence>
<comment type="induction">
    <text evidence="8">Expressed in the late phase of the viral replicative cycle.</text>
</comment>
<dbReference type="GO" id="GO:0003677">
    <property type="term" value="F:DNA binding"/>
    <property type="evidence" value="ECO:0007669"/>
    <property type="project" value="UniProtKB-UniRule"/>
</dbReference>
<accession>A0A3Q9HLN3</accession>
<evidence type="ECO:0000256" key="9">
    <source>
        <dbReference type="SAM" id="MobiDB-lite"/>
    </source>
</evidence>
<comment type="miscellaneous">
    <text evidence="8">This protein is only encoded by mastadenoviruses, and may therefore play a role in mammals tropism.</text>
</comment>
<dbReference type="GO" id="GO:0044423">
    <property type="term" value="C:virion component"/>
    <property type="evidence" value="ECO:0007669"/>
    <property type="project" value="UniProtKB-UniRule"/>
</dbReference>
<dbReference type="GO" id="GO:0044196">
    <property type="term" value="C:host cell nucleolus"/>
    <property type="evidence" value="ECO:0007669"/>
    <property type="project" value="UniProtKB-SubCell"/>
</dbReference>
<comment type="subunit">
    <text evidence="8">Monomer. Homodimer. Exists in equilibrium between monomers and dimers in solution. Interacts with the histone-like nucleoprotein; this interactions bridge the virus core to the capsid. Interacts with core protein X; this interactions bridge the virus core to the capsid. Interacts with the endosome lysis protein VI; this interactions bridge the virus core to the capsid. Interacts with the peripentonal hexons. Interacts with host NPM1; this interaction might play a role in virus assembly.</text>
</comment>
<gene>
    <name evidence="8" type="primary">L2</name>
</gene>
<organism evidence="10">
    <name type="scientific">Human mastadenovirus C</name>
    <dbReference type="NCBI Taxonomy" id="129951"/>
    <lineage>
        <taxon>Viruses</taxon>
        <taxon>Varidnaviria</taxon>
        <taxon>Bamfordvirae</taxon>
        <taxon>Preplasmiviricota</taxon>
        <taxon>Polisuviricotina</taxon>
        <taxon>Pharingeaviricetes</taxon>
        <taxon>Rowavirales</taxon>
        <taxon>Adenoviridae</taxon>
        <taxon>Mastadenovirus</taxon>
        <taxon>Mastadenovirus caesari</taxon>
    </lineage>
</organism>
<feature type="compositionally biased region" description="Basic residues" evidence="9">
    <location>
        <begin position="32"/>
        <end position="41"/>
    </location>
</feature>